<dbReference type="Gene3D" id="3.20.20.450">
    <property type="entry name" value="EAL domain"/>
    <property type="match status" value="1"/>
</dbReference>
<dbReference type="RefSeq" id="WP_175528024.1">
    <property type="nucleotide sequence ID" value="NZ_FOVR01000004.1"/>
</dbReference>
<keyword evidence="13" id="KW-1185">Reference proteome</keyword>
<evidence type="ECO:0000256" key="10">
    <source>
        <dbReference type="SAM" id="Phobius"/>
    </source>
</evidence>
<dbReference type="GO" id="GO:0005886">
    <property type="term" value="C:plasma membrane"/>
    <property type="evidence" value="ECO:0007669"/>
    <property type="project" value="UniProtKB-SubCell"/>
</dbReference>
<evidence type="ECO:0000256" key="7">
    <source>
        <dbReference type="ARBA" id="ARBA00022989"/>
    </source>
</evidence>
<evidence type="ECO:0000259" key="11">
    <source>
        <dbReference type="PROSITE" id="PS50883"/>
    </source>
</evidence>
<keyword evidence="6" id="KW-0378">Hydrolase</keyword>
<feature type="transmembrane region" description="Helical" evidence="10">
    <location>
        <begin position="238"/>
        <end position="257"/>
    </location>
</feature>
<evidence type="ECO:0000313" key="12">
    <source>
        <dbReference type="EMBL" id="SFO27137.1"/>
    </source>
</evidence>
<dbReference type="PANTHER" id="PTHR33121">
    <property type="entry name" value="CYCLIC DI-GMP PHOSPHODIESTERASE PDEF"/>
    <property type="match status" value="1"/>
</dbReference>
<dbReference type="InterPro" id="IPR035919">
    <property type="entry name" value="EAL_sf"/>
</dbReference>
<reference evidence="12 13" key="1">
    <citation type="submission" date="2016-10" db="EMBL/GenBank/DDBJ databases">
        <authorList>
            <person name="de Groot N.N."/>
        </authorList>
    </citation>
    <scope>NUCLEOTIDE SEQUENCE [LARGE SCALE GENOMIC DNA]</scope>
    <source>
        <strain evidence="12 13">CGMCC 1.9157</strain>
    </source>
</reference>
<sequence>MIRNAKKIAGYSLLATVSAGLLTIGMQFAMRWQVEKEIKEDLQISADVMLERASDAAQTAINVLNNLAQSPGLSCTTDHRYRYSDAARSTAWIDTIGLVDRNGNLVCTDLGQSARQTGLLPAYQVGDKAVTLSLSAGAGQFDMPSLLVVRHVANGRRLVARVPGELVRIDPVRNDLRRFRYAMLSMGSGTHWFILEPETAGGEIIDRVSVHSDVLPFEVQMSITEAAIDVVTADEREFINLLGLFFGLIMVGIGWYFGRYRPSDGDIILDALDNGEIVPYMQPIIDLDSGAITGCEVLARWLKPDGSVVPPHEFIPLAQNYRLTREVTCRIMQDSCRLLDPVVREGQVFKVALNLFSHQMIDDSIVADIEDVFKDSKLGFKNLIFEISDRVPIQEMDLAKDVISQIRALGAEIALDDVGSGHSGLYNLSSISVDILKLDKLLVDALDGGFAGPELVQGLISLAENLNIGVIAEGVETEEQVIQLRKMGVSAAQGYLFAPPLPAASFCKLMKVARKRQTASEVIPDMEEATETGAEEAA</sequence>
<dbReference type="AlphaFoldDB" id="A0A1I5FTN9"/>
<dbReference type="PROSITE" id="PS50883">
    <property type="entry name" value="EAL"/>
    <property type="match status" value="1"/>
</dbReference>
<dbReference type="Proteomes" id="UP000199236">
    <property type="component" value="Unassembled WGS sequence"/>
</dbReference>
<dbReference type="InterPro" id="IPR024744">
    <property type="entry name" value="CSS-motif_dom"/>
</dbReference>
<evidence type="ECO:0000313" key="13">
    <source>
        <dbReference type="Proteomes" id="UP000199236"/>
    </source>
</evidence>
<accession>A0A1I5FTN9</accession>
<dbReference type="PANTHER" id="PTHR33121:SF79">
    <property type="entry name" value="CYCLIC DI-GMP PHOSPHODIESTERASE PDED-RELATED"/>
    <property type="match status" value="1"/>
</dbReference>
<evidence type="ECO:0000256" key="3">
    <source>
        <dbReference type="ARBA" id="ARBA00022475"/>
    </source>
</evidence>
<feature type="domain" description="EAL" evidence="11">
    <location>
        <begin position="261"/>
        <end position="514"/>
    </location>
</feature>
<evidence type="ECO:0000256" key="9">
    <source>
        <dbReference type="ARBA" id="ARBA00034290"/>
    </source>
</evidence>
<evidence type="ECO:0000256" key="1">
    <source>
        <dbReference type="ARBA" id="ARBA00004651"/>
    </source>
</evidence>
<organism evidence="12 13">
    <name type="scientific">Cohaesibacter marisflavi</name>
    <dbReference type="NCBI Taxonomy" id="655353"/>
    <lineage>
        <taxon>Bacteria</taxon>
        <taxon>Pseudomonadati</taxon>
        <taxon>Pseudomonadota</taxon>
        <taxon>Alphaproteobacteria</taxon>
        <taxon>Hyphomicrobiales</taxon>
        <taxon>Cohaesibacteraceae</taxon>
    </lineage>
</organism>
<comment type="subcellular location">
    <subcellularLocation>
        <location evidence="1">Cell membrane</location>
        <topology evidence="1">Multi-pass membrane protein</topology>
    </subcellularLocation>
</comment>
<dbReference type="SMART" id="SM00052">
    <property type="entry name" value="EAL"/>
    <property type="match status" value="1"/>
</dbReference>
<keyword evidence="5 10" id="KW-0812">Transmembrane</keyword>
<evidence type="ECO:0000256" key="5">
    <source>
        <dbReference type="ARBA" id="ARBA00022692"/>
    </source>
</evidence>
<keyword evidence="7 10" id="KW-1133">Transmembrane helix</keyword>
<dbReference type="CDD" id="cd01948">
    <property type="entry name" value="EAL"/>
    <property type="match status" value="1"/>
</dbReference>
<dbReference type="GO" id="GO:0071111">
    <property type="term" value="F:cyclic-guanylate-specific phosphodiesterase activity"/>
    <property type="evidence" value="ECO:0007669"/>
    <property type="project" value="UniProtKB-EC"/>
</dbReference>
<dbReference type="Pfam" id="PF12792">
    <property type="entry name" value="CSS-motif"/>
    <property type="match status" value="1"/>
</dbReference>
<comment type="catalytic activity">
    <reaction evidence="9">
        <text>3',3'-c-di-GMP + H2O = 5'-phosphoguanylyl(3'-&gt;5')guanosine + H(+)</text>
        <dbReference type="Rhea" id="RHEA:24902"/>
        <dbReference type="ChEBI" id="CHEBI:15377"/>
        <dbReference type="ChEBI" id="CHEBI:15378"/>
        <dbReference type="ChEBI" id="CHEBI:58754"/>
        <dbReference type="ChEBI" id="CHEBI:58805"/>
        <dbReference type="EC" id="3.1.4.52"/>
    </reaction>
</comment>
<keyword evidence="8 10" id="KW-0472">Membrane</keyword>
<evidence type="ECO:0000256" key="2">
    <source>
        <dbReference type="ARBA" id="ARBA00012282"/>
    </source>
</evidence>
<proteinExistence type="predicted"/>
<protein>
    <recommendedName>
        <fullName evidence="2">cyclic-guanylate-specific phosphodiesterase</fullName>
        <ecNumber evidence="2">3.1.4.52</ecNumber>
    </recommendedName>
</protein>
<dbReference type="SUPFAM" id="SSF141868">
    <property type="entry name" value="EAL domain-like"/>
    <property type="match status" value="1"/>
</dbReference>
<dbReference type="EC" id="3.1.4.52" evidence="2"/>
<evidence type="ECO:0000256" key="8">
    <source>
        <dbReference type="ARBA" id="ARBA00023136"/>
    </source>
</evidence>
<evidence type="ECO:0000256" key="6">
    <source>
        <dbReference type="ARBA" id="ARBA00022801"/>
    </source>
</evidence>
<dbReference type="InterPro" id="IPR001633">
    <property type="entry name" value="EAL_dom"/>
</dbReference>
<keyword evidence="4" id="KW-0973">c-di-GMP</keyword>
<gene>
    <name evidence="12" type="ORF">SAMN04488056_104204</name>
</gene>
<dbReference type="EMBL" id="FOVR01000004">
    <property type="protein sequence ID" value="SFO27137.1"/>
    <property type="molecule type" value="Genomic_DNA"/>
</dbReference>
<keyword evidence="3" id="KW-1003">Cell membrane</keyword>
<dbReference type="Pfam" id="PF00563">
    <property type="entry name" value="EAL"/>
    <property type="match status" value="1"/>
</dbReference>
<dbReference type="InterPro" id="IPR050706">
    <property type="entry name" value="Cyclic-di-GMP_PDE-like"/>
</dbReference>
<name>A0A1I5FTN9_9HYPH</name>
<dbReference type="STRING" id="655353.SAMN04488056_104204"/>
<evidence type="ECO:0000256" key="4">
    <source>
        <dbReference type="ARBA" id="ARBA00022636"/>
    </source>
</evidence>